<reference evidence="2" key="1">
    <citation type="submission" date="2021-02" db="EMBL/GenBank/DDBJ databases">
        <authorList>
            <person name="Dougan E. K."/>
            <person name="Rhodes N."/>
            <person name="Thang M."/>
            <person name="Chan C."/>
        </authorList>
    </citation>
    <scope>NUCLEOTIDE SEQUENCE</scope>
</reference>
<evidence type="ECO:0000313" key="2">
    <source>
        <dbReference type="EMBL" id="CAE7038342.1"/>
    </source>
</evidence>
<keyword evidence="3" id="KW-1185">Reference proteome</keyword>
<dbReference type="Proteomes" id="UP000604046">
    <property type="component" value="Unassembled WGS sequence"/>
</dbReference>
<evidence type="ECO:0000256" key="1">
    <source>
        <dbReference type="SAM" id="MobiDB-lite"/>
    </source>
</evidence>
<dbReference type="AlphaFoldDB" id="A0A812IN03"/>
<organism evidence="2 3">
    <name type="scientific">Symbiodinium natans</name>
    <dbReference type="NCBI Taxonomy" id="878477"/>
    <lineage>
        <taxon>Eukaryota</taxon>
        <taxon>Sar</taxon>
        <taxon>Alveolata</taxon>
        <taxon>Dinophyceae</taxon>
        <taxon>Suessiales</taxon>
        <taxon>Symbiodiniaceae</taxon>
        <taxon>Symbiodinium</taxon>
    </lineage>
</organism>
<gene>
    <name evidence="2" type="primary">PDE9A</name>
    <name evidence="2" type="ORF">SNAT2548_LOCUS4587</name>
</gene>
<proteinExistence type="predicted"/>
<comment type="caution">
    <text evidence="2">The sequence shown here is derived from an EMBL/GenBank/DDBJ whole genome shotgun (WGS) entry which is preliminary data.</text>
</comment>
<feature type="compositionally biased region" description="Basic residues" evidence="1">
    <location>
        <begin position="364"/>
        <end position="375"/>
    </location>
</feature>
<accession>A0A812IN03</accession>
<protein>
    <submittedName>
        <fullName evidence="2">PDE9A protein</fullName>
    </submittedName>
</protein>
<feature type="region of interest" description="Disordered" evidence="1">
    <location>
        <begin position="354"/>
        <end position="375"/>
    </location>
</feature>
<evidence type="ECO:0000313" key="3">
    <source>
        <dbReference type="Proteomes" id="UP000604046"/>
    </source>
</evidence>
<sequence length="375" mass="41146">MGFSWSSYIAQEEILDLCKHAGLAQDSFLACDCPTPSSFDLVAAAATDDVMIFSTAGAGVTSQAAARLDDAFTSRGAVRNAKKDVNDALCATCVGVDLVDGFFLDIPAARYLALIVTFLFLHCRKKASPKHVQQLLGALQWFDLLVRPKLSVYSDIYSFTGLPNVNTLMQLPTAVLGELACSIVLGIFWRCDLRRPFLQMLGATDASVEYGFGASILKTSEQYVRQVARWAEKQGAFILMDGGCAPAEQLCRSGEAHRLEASLNDFSDVFSVRRKHPAHINVLEGEAFILFLRWLLRSRKHHSHRVVILVDSAVWLGAAAKGRSSSQLNRLLRRMAALTMAGDLQLHLILVPSQENPSDAPSSGRRRKRSAKETC</sequence>
<dbReference type="EMBL" id="CAJNDS010000284">
    <property type="protein sequence ID" value="CAE7038342.1"/>
    <property type="molecule type" value="Genomic_DNA"/>
</dbReference>
<dbReference type="OrthoDB" id="442191at2759"/>
<name>A0A812IN03_9DINO</name>